<feature type="compositionally biased region" description="Basic and acidic residues" evidence="1">
    <location>
        <begin position="48"/>
        <end position="66"/>
    </location>
</feature>
<organism evidence="2">
    <name type="scientific">Rhizophora mucronata</name>
    <name type="common">Asiatic mangrove</name>
    <dbReference type="NCBI Taxonomy" id="61149"/>
    <lineage>
        <taxon>Eukaryota</taxon>
        <taxon>Viridiplantae</taxon>
        <taxon>Streptophyta</taxon>
        <taxon>Embryophyta</taxon>
        <taxon>Tracheophyta</taxon>
        <taxon>Spermatophyta</taxon>
        <taxon>Magnoliopsida</taxon>
        <taxon>eudicotyledons</taxon>
        <taxon>Gunneridae</taxon>
        <taxon>Pentapetalae</taxon>
        <taxon>rosids</taxon>
        <taxon>fabids</taxon>
        <taxon>Malpighiales</taxon>
        <taxon>Rhizophoraceae</taxon>
        <taxon>Rhizophora</taxon>
    </lineage>
</organism>
<reference evidence="2" key="1">
    <citation type="submission" date="2018-02" db="EMBL/GenBank/DDBJ databases">
        <title>Rhizophora mucronata_Transcriptome.</title>
        <authorList>
            <person name="Meera S.P."/>
            <person name="Sreeshan A."/>
            <person name="Augustine A."/>
        </authorList>
    </citation>
    <scope>NUCLEOTIDE SEQUENCE</scope>
    <source>
        <tissue evidence="2">Leaf</tissue>
    </source>
</reference>
<feature type="region of interest" description="Disordered" evidence="1">
    <location>
        <begin position="48"/>
        <end position="68"/>
    </location>
</feature>
<name>A0A2P2IIE4_RHIMU</name>
<accession>A0A2P2IIE4</accession>
<dbReference type="AlphaFoldDB" id="A0A2P2IIE4"/>
<proteinExistence type="predicted"/>
<evidence type="ECO:0000256" key="1">
    <source>
        <dbReference type="SAM" id="MobiDB-lite"/>
    </source>
</evidence>
<sequence length="87" mass="10226">MSHEKRNFLIGHNKSAFEYNRTLAKHKGGHSFSVPTSTNLCTKLERSFHTTEKQEPKKMKQQRRPDSASLDTRFIGIITMRWRITSY</sequence>
<protein>
    <submittedName>
        <fullName evidence="2">Uncharacterized protein</fullName>
    </submittedName>
</protein>
<evidence type="ECO:0000313" key="2">
    <source>
        <dbReference type="EMBL" id="MBW80996.1"/>
    </source>
</evidence>
<dbReference type="EMBL" id="GGEC01000513">
    <property type="protein sequence ID" value="MBW80996.1"/>
    <property type="molecule type" value="Transcribed_RNA"/>
</dbReference>